<reference evidence="1" key="1">
    <citation type="submission" date="2018-05" db="EMBL/GenBank/DDBJ databases">
        <authorList>
            <person name="Lanie J.A."/>
            <person name="Ng W.-L."/>
            <person name="Kazmierczak K.M."/>
            <person name="Andrzejewski T.M."/>
            <person name="Davidsen T.M."/>
            <person name="Wayne K.J."/>
            <person name="Tettelin H."/>
            <person name="Glass J.I."/>
            <person name="Rusch D."/>
            <person name="Podicherti R."/>
            <person name="Tsui H.-C.T."/>
            <person name="Winkler M.E."/>
        </authorList>
    </citation>
    <scope>NUCLEOTIDE SEQUENCE</scope>
</reference>
<dbReference type="AlphaFoldDB" id="A0A382PU51"/>
<accession>A0A382PU51</accession>
<gene>
    <name evidence="1" type="ORF">METZ01_LOCUS329184</name>
</gene>
<dbReference type="EMBL" id="UINC01109478">
    <property type="protein sequence ID" value="SVC76330.1"/>
    <property type="molecule type" value="Genomic_DNA"/>
</dbReference>
<evidence type="ECO:0008006" key="2">
    <source>
        <dbReference type="Google" id="ProtNLM"/>
    </source>
</evidence>
<sequence>MTTTSNRQVLLAARPVGLPKDSDWKITETNTPE</sequence>
<feature type="non-terminal residue" evidence="1">
    <location>
        <position position="33"/>
    </location>
</feature>
<protein>
    <recommendedName>
        <fullName evidence="2">Oxidoreductase N-terminal domain-containing protein</fullName>
    </recommendedName>
</protein>
<organism evidence="1">
    <name type="scientific">marine metagenome</name>
    <dbReference type="NCBI Taxonomy" id="408172"/>
    <lineage>
        <taxon>unclassified sequences</taxon>
        <taxon>metagenomes</taxon>
        <taxon>ecological metagenomes</taxon>
    </lineage>
</organism>
<evidence type="ECO:0000313" key="1">
    <source>
        <dbReference type="EMBL" id="SVC76330.1"/>
    </source>
</evidence>
<proteinExistence type="predicted"/>
<name>A0A382PU51_9ZZZZ</name>